<name>A0A9Q3JG50_9BASI</name>
<dbReference type="EMBL" id="AVOT02070661">
    <property type="protein sequence ID" value="MBW0561189.1"/>
    <property type="molecule type" value="Genomic_DNA"/>
</dbReference>
<gene>
    <name evidence="6" type="ORF">O181_100904</name>
</gene>
<proteinExistence type="predicted"/>
<evidence type="ECO:0000256" key="2">
    <source>
        <dbReference type="ARBA" id="ARBA00022723"/>
    </source>
</evidence>
<evidence type="ECO:0000313" key="7">
    <source>
        <dbReference type="Proteomes" id="UP000765509"/>
    </source>
</evidence>
<dbReference type="GO" id="GO:0005634">
    <property type="term" value="C:nucleus"/>
    <property type="evidence" value="ECO:0007669"/>
    <property type="project" value="UniProtKB-SubCell"/>
</dbReference>
<dbReference type="PANTHER" id="PTHR46481:SF10">
    <property type="entry name" value="ZINC FINGER BED DOMAIN-CONTAINING PROTEIN 39"/>
    <property type="match status" value="1"/>
</dbReference>
<dbReference type="Proteomes" id="UP000765509">
    <property type="component" value="Unassembled WGS sequence"/>
</dbReference>
<accession>A0A9Q3JG50</accession>
<dbReference type="OrthoDB" id="2505677at2759"/>
<keyword evidence="2" id="KW-0479">Metal-binding</keyword>
<evidence type="ECO:0000256" key="1">
    <source>
        <dbReference type="ARBA" id="ARBA00004123"/>
    </source>
</evidence>
<reference evidence="6" key="1">
    <citation type="submission" date="2021-03" db="EMBL/GenBank/DDBJ databases">
        <title>Draft genome sequence of rust myrtle Austropuccinia psidii MF-1, a brazilian biotype.</title>
        <authorList>
            <person name="Quecine M.C."/>
            <person name="Pachon D.M.R."/>
            <person name="Bonatelli M.L."/>
            <person name="Correr F.H."/>
            <person name="Franceschini L.M."/>
            <person name="Leite T.F."/>
            <person name="Margarido G.R.A."/>
            <person name="Almeida C.A."/>
            <person name="Ferrarezi J.A."/>
            <person name="Labate C.A."/>
        </authorList>
    </citation>
    <scope>NUCLEOTIDE SEQUENCE</scope>
    <source>
        <strain evidence="6">MF-1</strain>
    </source>
</reference>
<keyword evidence="4" id="KW-0862">Zinc</keyword>
<evidence type="ECO:0000256" key="3">
    <source>
        <dbReference type="ARBA" id="ARBA00022771"/>
    </source>
</evidence>
<sequence>MYFFHQEHLCNILSDNNTFVSFTTNTWTSPNVRAFMDATAHFLHKDFNLQSVILGLIELNRDHSGASLAQHSMEILR</sequence>
<dbReference type="InterPro" id="IPR052035">
    <property type="entry name" value="ZnF_BED_domain_contain"/>
</dbReference>
<evidence type="ECO:0000256" key="5">
    <source>
        <dbReference type="ARBA" id="ARBA00023242"/>
    </source>
</evidence>
<protein>
    <submittedName>
        <fullName evidence="6">Uncharacterized protein</fullName>
    </submittedName>
</protein>
<keyword evidence="7" id="KW-1185">Reference proteome</keyword>
<comment type="subcellular location">
    <subcellularLocation>
        <location evidence="1">Nucleus</location>
    </subcellularLocation>
</comment>
<evidence type="ECO:0000256" key="4">
    <source>
        <dbReference type="ARBA" id="ARBA00022833"/>
    </source>
</evidence>
<evidence type="ECO:0000313" key="6">
    <source>
        <dbReference type="EMBL" id="MBW0561189.1"/>
    </source>
</evidence>
<organism evidence="6 7">
    <name type="scientific">Austropuccinia psidii MF-1</name>
    <dbReference type="NCBI Taxonomy" id="1389203"/>
    <lineage>
        <taxon>Eukaryota</taxon>
        <taxon>Fungi</taxon>
        <taxon>Dikarya</taxon>
        <taxon>Basidiomycota</taxon>
        <taxon>Pucciniomycotina</taxon>
        <taxon>Pucciniomycetes</taxon>
        <taxon>Pucciniales</taxon>
        <taxon>Sphaerophragmiaceae</taxon>
        <taxon>Austropuccinia</taxon>
    </lineage>
</organism>
<dbReference type="PANTHER" id="PTHR46481">
    <property type="entry name" value="ZINC FINGER BED DOMAIN-CONTAINING PROTEIN 4"/>
    <property type="match status" value="1"/>
</dbReference>
<dbReference type="GO" id="GO:0008270">
    <property type="term" value="F:zinc ion binding"/>
    <property type="evidence" value="ECO:0007669"/>
    <property type="project" value="UniProtKB-KW"/>
</dbReference>
<comment type="caution">
    <text evidence="6">The sequence shown here is derived from an EMBL/GenBank/DDBJ whole genome shotgun (WGS) entry which is preliminary data.</text>
</comment>
<dbReference type="AlphaFoldDB" id="A0A9Q3JG50"/>
<keyword evidence="3" id="KW-0863">Zinc-finger</keyword>
<keyword evidence="5" id="KW-0539">Nucleus</keyword>